<dbReference type="Pfam" id="PF00665">
    <property type="entry name" value="rve"/>
    <property type="match status" value="1"/>
</dbReference>
<protein>
    <submittedName>
        <fullName evidence="6">POL4-like protein</fullName>
    </submittedName>
</protein>
<proteinExistence type="inferred from homology"/>
<dbReference type="Gene3D" id="3.30.420.10">
    <property type="entry name" value="Ribonuclease H-like superfamily/Ribonuclease H"/>
    <property type="match status" value="1"/>
</dbReference>
<dbReference type="InterPro" id="IPR011011">
    <property type="entry name" value="Znf_FYVE_PHD"/>
</dbReference>
<dbReference type="InterPro" id="IPR003653">
    <property type="entry name" value="Peptidase_C48_C"/>
</dbReference>
<dbReference type="PROSITE" id="PS50994">
    <property type="entry name" value="INTEGRASE"/>
    <property type="match status" value="1"/>
</dbReference>
<feature type="domain" description="Ubiquitin-like protease family profile" evidence="4">
    <location>
        <begin position="561"/>
        <end position="738"/>
    </location>
</feature>
<dbReference type="InterPro" id="IPR041588">
    <property type="entry name" value="Integrase_H2C2"/>
</dbReference>
<dbReference type="Pfam" id="PF02902">
    <property type="entry name" value="Peptidase_C48"/>
    <property type="match status" value="1"/>
</dbReference>
<evidence type="ECO:0000256" key="1">
    <source>
        <dbReference type="ARBA" id="ARBA00005234"/>
    </source>
</evidence>
<dbReference type="InterPro" id="IPR036397">
    <property type="entry name" value="RNaseH_sf"/>
</dbReference>
<evidence type="ECO:0000259" key="4">
    <source>
        <dbReference type="PROSITE" id="PS50600"/>
    </source>
</evidence>
<dbReference type="PROSITE" id="PS50600">
    <property type="entry name" value="ULP_PROTEASE"/>
    <property type="match status" value="1"/>
</dbReference>
<evidence type="ECO:0000313" key="7">
    <source>
        <dbReference type="Proteomes" id="UP001164746"/>
    </source>
</evidence>
<dbReference type="InterPro" id="IPR012337">
    <property type="entry name" value="RNaseH-like_sf"/>
</dbReference>
<dbReference type="Pfam" id="PF17921">
    <property type="entry name" value="Integrase_H2C2"/>
    <property type="match status" value="1"/>
</dbReference>
<feature type="domain" description="Integrase catalytic" evidence="5">
    <location>
        <begin position="159"/>
        <end position="275"/>
    </location>
</feature>
<dbReference type="Proteomes" id="UP001164746">
    <property type="component" value="Chromosome 9"/>
</dbReference>
<feature type="non-terminal residue" evidence="6">
    <location>
        <position position="1"/>
    </location>
</feature>
<gene>
    <name evidence="6" type="ORF">MAR_003852</name>
</gene>
<dbReference type="PANTHER" id="PTHR37984">
    <property type="entry name" value="PROTEIN CBG26694"/>
    <property type="match status" value="1"/>
</dbReference>
<evidence type="ECO:0000256" key="2">
    <source>
        <dbReference type="ARBA" id="ARBA00022670"/>
    </source>
</evidence>
<dbReference type="SUPFAM" id="SSF54001">
    <property type="entry name" value="Cysteine proteinases"/>
    <property type="match status" value="1"/>
</dbReference>
<dbReference type="EMBL" id="CP111020">
    <property type="protein sequence ID" value="WAR13747.1"/>
    <property type="molecule type" value="Genomic_DNA"/>
</dbReference>
<evidence type="ECO:0000313" key="6">
    <source>
        <dbReference type="EMBL" id="WAR13747.1"/>
    </source>
</evidence>
<reference evidence="6" key="1">
    <citation type="submission" date="2022-11" db="EMBL/GenBank/DDBJ databases">
        <title>Centuries of genome instability and evolution in soft-shell clam transmissible cancer (bioRxiv).</title>
        <authorList>
            <person name="Hart S.F.M."/>
            <person name="Yonemitsu M.A."/>
            <person name="Giersch R.M."/>
            <person name="Beal B.F."/>
            <person name="Arriagada G."/>
            <person name="Davis B.W."/>
            <person name="Ostrander E.A."/>
            <person name="Goff S.P."/>
            <person name="Metzger M.J."/>
        </authorList>
    </citation>
    <scope>NUCLEOTIDE SEQUENCE</scope>
    <source>
        <strain evidence="6">MELC-2E11</strain>
        <tissue evidence="6">Siphon/mantle</tissue>
    </source>
</reference>
<dbReference type="Gene3D" id="3.40.395.10">
    <property type="entry name" value="Adenoviral Proteinase, Chain A"/>
    <property type="match status" value="1"/>
</dbReference>
<sequence length="777" mass="88620">MEHISDINDQKNVKYSAIVDKHVPGSNIFGSKLKSPLSNGQHPPSLRGQGRVLVDKRHHYKKKAESFYIKDDVLYKAVPGLMNGVTVVKDGSSDAIMREFHSSAIGGHSGFNKTNSAIKVRYWWPRMTEDIRKYVKLCVQCQMSDPMKPAKKPDLQQIHVTHPFELVGCDLMGPFQESENGFRYIFTATDYYTKWVEAFPIQTKSANHVSACIKKLLYRHGAMNAILTDQGREFINEINKNLCAEWDVGHRVTAAYHPQTNGLDERTNQTIKRALSKCVNGGQTDWDTRLDQEIFPTCPPEELINIGVQERESQQAETTEKVKINTEKAKFKQQRDFRKTHEKKKRRYTDIKVGDKVLKFNSARAGRKSKADLGYNYSGPYVVLEVVGHRVQLEKDGKILKSLVSVNNVKLVLDETNDNNSNLEQHDMSNNAIRLYIDNLDANNNVNSLLQECAAICNTSKSPVRMFRISKQVETCPVLSFVKEVTAMYGDLLPDMEDAVHRVKESGDPGTLLLTVLAKAYMEDLPPVDVLETLKSRPAFLSECPKPEGLTGSERLTVAGDGLERQDLNTLEGNEWLNDKVLNSYAKLLAREATDSSEPSAKRMFVIPSYTAVLWDAGMYDRYMYTKVDFTQFDFVVVPWNKNGNHWVVLVARPKDLTVAVYDSLGADNRPLIDRFWNVIIPEKVLTLECLVKGKASWILRQVHVPLFRRYITDRLLFKGQRNTYLCDSFWCKDPKGRKVKWVQCDVCYCWWHRTCCSKPDVTITNNNQFQCEVCDA</sequence>
<evidence type="ECO:0000259" key="5">
    <source>
        <dbReference type="PROSITE" id="PS50994"/>
    </source>
</evidence>
<dbReference type="Gene3D" id="1.10.340.70">
    <property type="match status" value="1"/>
</dbReference>
<evidence type="ECO:0000256" key="3">
    <source>
        <dbReference type="ARBA" id="ARBA00022801"/>
    </source>
</evidence>
<dbReference type="InterPro" id="IPR050951">
    <property type="entry name" value="Retrovirus_Pol_polyprotein"/>
</dbReference>
<organism evidence="6 7">
    <name type="scientific">Mya arenaria</name>
    <name type="common">Soft-shell clam</name>
    <dbReference type="NCBI Taxonomy" id="6604"/>
    <lineage>
        <taxon>Eukaryota</taxon>
        <taxon>Metazoa</taxon>
        <taxon>Spiralia</taxon>
        <taxon>Lophotrochozoa</taxon>
        <taxon>Mollusca</taxon>
        <taxon>Bivalvia</taxon>
        <taxon>Autobranchia</taxon>
        <taxon>Heteroconchia</taxon>
        <taxon>Euheterodonta</taxon>
        <taxon>Imparidentia</taxon>
        <taxon>Neoheterodontei</taxon>
        <taxon>Myida</taxon>
        <taxon>Myoidea</taxon>
        <taxon>Myidae</taxon>
        <taxon>Mya</taxon>
    </lineage>
</organism>
<dbReference type="SUPFAM" id="SSF57903">
    <property type="entry name" value="FYVE/PHD zinc finger"/>
    <property type="match status" value="1"/>
</dbReference>
<keyword evidence="2" id="KW-0645">Protease</keyword>
<keyword evidence="3" id="KW-0378">Hydrolase</keyword>
<comment type="similarity">
    <text evidence="1">Belongs to the peptidase C48 family.</text>
</comment>
<dbReference type="InterPro" id="IPR038765">
    <property type="entry name" value="Papain-like_cys_pep_sf"/>
</dbReference>
<keyword evidence="7" id="KW-1185">Reference proteome</keyword>
<accession>A0ABY7EUW4</accession>
<dbReference type="SUPFAM" id="SSF53098">
    <property type="entry name" value="Ribonuclease H-like"/>
    <property type="match status" value="1"/>
</dbReference>
<name>A0ABY7EUW4_MYAAR</name>
<dbReference type="InterPro" id="IPR001584">
    <property type="entry name" value="Integrase_cat-core"/>
</dbReference>
<dbReference type="PANTHER" id="PTHR37984:SF5">
    <property type="entry name" value="PROTEIN NYNRIN-LIKE"/>
    <property type="match status" value="1"/>
</dbReference>